<sequence>MKINFDVKFVSGLVGSLNIQVIPMDLDRNENCIDSIVVDEIAFSLVENLFNRDKEKFFHWGNTFIDSENIKEIIKDLYKLHSFINQLDKYDKTLKLIFEKETKWFANHFNFFKPQALNMIIEITKFLERVENKYDGITVIGI</sequence>
<name>A0A1V2UWP8_9GAMM</name>
<organism evidence="1 2">
    <name type="scientific">Acinetobacter genomosp. 33YU</name>
    <dbReference type="NCBI Taxonomy" id="1675530"/>
    <lineage>
        <taxon>Bacteria</taxon>
        <taxon>Pseudomonadati</taxon>
        <taxon>Pseudomonadota</taxon>
        <taxon>Gammaproteobacteria</taxon>
        <taxon>Moraxellales</taxon>
        <taxon>Moraxellaceae</taxon>
        <taxon>Acinetobacter</taxon>
    </lineage>
</organism>
<reference evidence="1 2" key="1">
    <citation type="submission" date="2015-07" db="EMBL/GenBank/DDBJ databases">
        <title>Acinetobacter yuneri, a novel member of Acinetobacter calcoaceticus-Acinetobacter baumannii complex isolated from clinical specimen.</title>
        <authorList>
            <person name="Yu Y."/>
        </authorList>
    </citation>
    <scope>NUCLEOTIDE SEQUENCE [LARGE SCALE GENOMIC DNA]</scope>
    <source>
        <strain evidence="1 2">A362</strain>
    </source>
</reference>
<gene>
    <name evidence="1" type="ORF">AC058_11140</name>
</gene>
<proteinExistence type="predicted"/>
<keyword evidence="2" id="KW-1185">Reference proteome</keyword>
<comment type="caution">
    <text evidence="1">The sequence shown here is derived from an EMBL/GenBank/DDBJ whole genome shotgun (WGS) entry which is preliminary data.</text>
</comment>
<evidence type="ECO:0000313" key="2">
    <source>
        <dbReference type="Proteomes" id="UP000189376"/>
    </source>
</evidence>
<evidence type="ECO:0000313" key="1">
    <source>
        <dbReference type="EMBL" id="ONN54316.1"/>
    </source>
</evidence>
<dbReference type="AlphaFoldDB" id="A0A1V2UWP8"/>
<dbReference type="RefSeq" id="WP_077169368.1">
    <property type="nucleotide sequence ID" value="NZ_LFZS01000007.1"/>
</dbReference>
<accession>A0A1V2UWP8</accession>
<protein>
    <submittedName>
        <fullName evidence="1">Uncharacterized protein</fullName>
    </submittedName>
</protein>
<dbReference type="EMBL" id="LFZS01000007">
    <property type="protein sequence ID" value="ONN54316.1"/>
    <property type="molecule type" value="Genomic_DNA"/>
</dbReference>
<dbReference type="Proteomes" id="UP000189376">
    <property type="component" value="Unassembled WGS sequence"/>
</dbReference>